<dbReference type="SUPFAM" id="SSF48613">
    <property type="entry name" value="Heme oxygenase-like"/>
    <property type="match status" value="1"/>
</dbReference>
<evidence type="ECO:0000313" key="3">
    <source>
        <dbReference type="EMBL" id="KAK5082784.1"/>
    </source>
</evidence>
<comment type="caution">
    <text evidence="3">The sequence shown here is derived from an EMBL/GenBank/DDBJ whole genome shotgun (WGS) entry which is preliminary data.</text>
</comment>
<proteinExistence type="predicted"/>
<dbReference type="InterPro" id="IPR016084">
    <property type="entry name" value="Haem_Oase-like_multi-hlx"/>
</dbReference>
<organism evidence="3 4">
    <name type="scientific">Lithohypha guttulata</name>
    <dbReference type="NCBI Taxonomy" id="1690604"/>
    <lineage>
        <taxon>Eukaryota</taxon>
        <taxon>Fungi</taxon>
        <taxon>Dikarya</taxon>
        <taxon>Ascomycota</taxon>
        <taxon>Pezizomycotina</taxon>
        <taxon>Eurotiomycetes</taxon>
        <taxon>Chaetothyriomycetidae</taxon>
        <taxon>Chaetothyriales</taxon>
        <taxon>Trichomeriaceae</taxon>
        <taxon>Lithohypha</taxon>
    </lineage>
</organism>
<dbReference type="InterPro" id="IPR053261">
    <property type="entry name" value="Polyketide-peptide_reg"/>
</dbReference>
<dbReference type="PANTHER" id="PTHR41813">
    <property type="entry name" value="REGULATOR PAB1642, PUTATIVE (AFU_ORTHOLOGUE AFUA_3G11955)-RELATED"/>
    <property type="match status" value="1"/>
</dbReference>
<dbReference type="InterPro" id="IPR004305">
    <property type="entry name" value="Thiaminase-2/PQQC"/>
</dbReference>
<evidence type="ECO:0000259" key="2">
    <source>
        <dbReference type="Pfam" id="PF03070"/>
    </source>
</evidence>
<protein>
    <recommendedName>
        <fullName evidence="2">Thiaminase-2/PQQC domain-containing protein</fullName>
    </recommendedName>
</protein>
<evidence type="ECO:0000313" key="4">
    <source>
        <dbReference type="Proteomes" id="UP001309876"/>
    </source>
</evidence>
<feature type="domain" description="Thiaminase-2/PQQC" evidence="2">
    <location>
        <begin position="41"/>
        <end position="262"/>
    </location>
</feature>
<feature type="region of interest" description="Disordered" evidence="1">
    <location>
        <begin position="1"/>
        <end position="24"/>
    </location>
</feature>
<dbReference type="AlphaFoldDB" id="A0AAN7SVL3"/>
<dbReference type="Gene3D" id="1.20.910.10">
    <property type="entry name" value="Heme oxygenase-like"/>
    <property type="match status" value="1"/>
</dbReference>
<feature type="compositionally biased region" description="Basic and acidic residues" evidence="1">
    <location>
        <begin position="1"/>
        <end position="15"/>
    </location>
</feature>
<dbReference type="GO" id="GO:0006772">
    <property type="term" value="P:thiamine metabolic process"/>
    <property type="evidence" value="ECO:0007669"/>
    <property type="project" value="UniProtKB-ARBA"/>
</dbReference>
<dbReference type="EMBL" id="JAVRRJ010000007">
    <property type="protein sequence ID" value="KAK5082784.1"/>
    <property type="molecule type" value="Genomic_DNA"/>
</dbReference>
<accession>A0AAN7SVL3</accession>
<dbReference type="Proteomes" id="UP001309876">
    <property type="component" value="Unassembled WGS sequence"/>
</dbReference>
<evidence type="ECO:0000256" key="1">
    <source>
        <dbReference type="SAM" id="MobiDB-lite"/>
    </source>
</evidence>
<keyword evidence="4" id="KW-1185">Reference proteome</keyword>
<gene>
    <name evidence="3" type="ORF">LTR05_006665</name>
</gene>
<sequence length="267" mass="30606">MNEELRRNTVQDRQESPPPQPLQQSLTSALLSSSPNEFRAATHHPFLRTAGEGKVTKHDLSHWLSQDRLYAETYISFVTSLIARVSLPHAHIEDKAASLRWRIVNLLTACLDNIQRELAFFTETARRYDLRLDEPWGGSGSFGPSPITEQYINLFTSFHFDPQQTLLEGLVVLWATEKCYLDAWTYASIYLAQDVSPETDLDGGALRNEFIPNWSNKDFERFVQDIADITDELAQREGALRKVEVFKALWLHVLNIEKGFWPELGND</sequence>
<name>A0AAN7SVL3_9EURO</name>
<dbReference type="Pfam" id="PF03070">
    <property type="entry name" value="TENA_THI-4"/>
    <property type="match status" value="1"/>
</dbReference>
<dbReference type="PANTHER" id="PTHR41813:SF2">
    <property type="entry name" value="REGULATOR PAB1642, PUTATIVE (AFU_ORTHOLOGUE AFUA_3G11955)-RELATED"/>
    <property type="match status" value="1"/>
</dbReference>
<reference evidence="3 4" key="1">
    <citation type="submission" date="2023-08" db="EMBL/GenBank/DDBJ databases">
        <title>Black Yeasts Isolated from many extreme environments.</title>
        <authorList>
            <person name="Coleine C."/>
            <person name="Stajich J.E."/>
            <person name="Selbmann L."/>
        </authorList>
    </citation>
    <scope>NUCLEOTIDE SEQUENCE [LARGE SCALE GENOMIC DNA]</scope>
    <source>
        <strain evidence="3 4">CCFEE 5910</strain>
    </source>
</reference>
<dbReference type="CDD" id="cd19357">
    <property type="entry name" value="TenA_E_At3g16990-like"/>
    <property type="match status" value="1"/>
</dbReference>